<protein>
    <submittedName>
        <fullName evidence="2">Uncharacterized protein</fullName>
    </submittedName>
</protein>
<dbReference type="InterPro" id="IPR011676">
    <property type="entry name" value="DUF1618"/>
</dbReference>
<dbReference type="ExpressionAtlas" id="R7W6P8">
    <property type="expression patterns" value="baseline"/>
</dbReference>
<feature type="compositionally biased region" description="Polar residues" evidence="1">
    <location>
        <begin position="364"/>
        <end position="402"/>
    </location>
</feature>
<dbReference type="PANTHER" id="PTHR33074">
    <property type="entry name" value="EXPRESSED PROTEIN-RELATED"/>
    <property type="match status" value="1"/>
</dbReference>
<dbReference type="PANTHER" id="PTHR33074:SF90">
    <property type="entry name" value="DUF1618 DOMAIN-CONTAINING PROTEIN"/>
    <property type="match status" value="1"/>
</dbReference>
<evidence type="ECO:0000256" key="1">
    <source>
        <dbReference type="SAM" id="MobiDB-lite"/>
    </source>
</evidence>
<dbReference type="Pfam" id="PF07762">
    <property type="entry name" value="DUF1618"/>
    <property type="match status" value="1"/>
</dbReference>
<organism evidence="2">
    <name type="scientific">Aegilops tauschii</name>
    <name type="common">Tausch's goatgrass</name>
    <name type="synonym">Aegilops squarrosa</name>
    <dbReference type="NCBI Taxonomy" id="37682"/>
    <lineage>
        <taxon>Eukaryota</taxon>
        <taxon>Viridiplantae</taxon>
        <taxon>Streptophyta</taxon>
        <taxon>Embryophyta</taxon>
        <taxon>Tracheophyta</taxon>
        <taxon>Spermatophyta</taxon>
        <taxon>Magnoliopsida</taxon>
        <taxon>Liliopsida</taxon>
        <taxon>Poales</taxon>
        <taxon>Poaceae</taxon>
        <taxon>BOP clade</taxon>
        <taxon>Pooideae</taxon>
        <taxon>Triticodae</taxon>
        <taxon>Triticeae</taxon>
        <taxon>Triticinae</taxon>
        <taxon>Aegilops</taxon>
    </lineage>
</organism>
<evidence type="ECO:0000313" key="2">
    <source>
        <dbReference type="EnsemblPlants" id="EMT03616"/>
    </source>
</evidence>
<dbReference type="EnsemblPlants" id="EMT03616">
    <property type="protein sequence ID" value="EMT03616"/>
    <property type="gene ID" value="F775_10118"/>
</dbReference>
<dbReference type="AlphaFoldDB" id="R7W6P8"/>
<proteinExistence type="predicted"/>
<accession>R7W6P8</accession>
<name>R7W6P8_AEGTA</name>
<feature type="region of interest" description="Disordered" evidence="1">
    <location>
        <begin position="363"/>
        <end position="402"/>
    </location>
</feature>
<reference evidence="2" key="1">
    <citation type="submission" date="2015-06" db="UniProtKB">
        <authorList>
            <consortium name="EnsemblPlants"/>
        </authorList>
    </citation>
    <scope>IDENTIFICATION</scope>
</reference>
<sequence>MAGSLMMSGSFDPPAADPAGANPSRYPFWVLLDSTTYFANRDNATTVKGTTSAGHEFKNRPRVLCLQGCIHGKSIIQRVPPSPAYKHQWLLAVVPREGDNFLVADLSPGGDLGHYNLHIFSSETKEWSTKHLQLQAPSDVLSRDLPSQTDKVISLGANTVGWVDLWRGIVVCDVLQKDPVLRFLPLPKADFDLHRESPARQVRDVIGFPDGFINFVEIEQCVRWFTVVRKRTSKTTHVFDVADTISDAELLSNDGMDTEDEPFHAPAGWKIRTMFRSIYWHLWQKSRTVHVDHISPCPPESSKLTHHLWNDRDMKWTLGNLKTAGFPTLSVYGGNTVYLVSKVESQDEDTLLVGVDIGKRKLEQTQQNTSNGDDSSKYQPPTTLQPSSLTQTGQPLSSSTSTQLGKNIVNAYNMVLLS</sequence>